<evidence type="ECO:0000313" key="3">
    <source>
        <dbReference type="EMBL" id="XDJ42031.1"/>
    </source>
</evidence>
<protein>
    <submittedName>
        <fullName evidence="3">DUF4168 domain-containing protein</fullName>
    </submittedName>
</protein>
<accession>A0AB39CJ92</accession>
<proteinExistence type="predicted"/>
<dbReference type="RefSeq" id="WP_368643458.1">
    <property type="nucleotide sequence ID" value="NZ_CP158252.1"/>
</dbReference>
<dbReference type="InterPro" id="IPR025433">
    <property type="entry name" value="DUF4168"/>
</dbReference>
<gene>
    <name evidence="4" type="ORF">ABRY94_14055</name>
    <name evidence="3" type="ORF">ABRY99_00175</name>
</gene>
<feature type="region of interest" description="Disordered" evidence="1">
    <location>
        <begin position="1"/>
        <end position="87"/>
    </location>
</feature>
<dbReference type="EMBL" id="CP158252">
    <property type="protein sequence ID" value="XDJ42031.1"/>
    <property type="molecule type" value="Genomic_DNA"/>
</dbReference>
<dbReference type="AlphaFoldDB" id="A0AB39CJ92"/>
<feature type="domain" description="DUF4168" evidence="2">
    <location>
        <begin position="128"/>
        <end position="203"/>
    </location>
</feature>
<sequence>MNQAMKDFPPPGRPKAESTPPGGAASSQGLRGEGGLFPPPGRPKAESTPLGGAASSQGLRGEGGLFPPPGRPKAESAPPGGAASSQGLRSVGAFLAASVIALGLAAPLTVVRTANAQAAYEMVDQPTDEQLQRYAAAVRKVGMVAAEYQPKLEAAQDEPARQAVRVEADQKMVDQVEAGGMSVAEYNGISRAVRENPELRRKVERLVGQ</sequence>
<organism evidence="3">
    <name type="scientific">Castellaniella ginsengisoli</name>
    <dbReference type="NCBI Taxonomy" id="546114"/>
    <lineage>
        <taxon>Bacteria</taxon>
        <taxon>Pseudomonadati</taxon>
        <taxon>Pseudomonadota</taxon>
        <taxon>Betaproteobacteria</taxon>
        <taxon>Burkholderiales</taxon>
        <taxon>Alcaligenaceae</taxon>
        <taxon>Castellaniella</taxon>
    </lineage>
</organism>
<reference evidence="3" key="1">
    <citation type="submission" date="2024-05" db="EMBL/GenBank/DDBJ databases">
        <authorList>
            <person name="Luo Y.-C."/>
            <person name="Nicholds J."/>
            <person name="Mortimer T."/>
            <person name="Maboni G."/>
        </authorList>
    </citation>
    <scope>NUCLEOTIDE SEQUENCE</scope>
    <source>
        <strain evidence="4">144863</strain>
        <strain evidence="3">153920</strain>
    </source>
</reference>
<evidence type="ECO:0000313" key="4">
    <source>
        <dbReference type="EMBL" id="XDJ69157.1"/>
    </source>
</evidence>
<dbReference type="EMBL" id="CP158262">
    <property type="protein sequence ID" value="XDJ69157.1"/>
    <property type="molecule type" value="Genomic_DNA"/>
</dbReference>
<feature type="compositionally biased region" description="Low complexity" evidence="1">
    <location>
        <begin position="75"/>
        <end position="87"/>
    </location>
</feature>
<dbReference type="Pfam" id="PF13767">
    <property type="entry name" value="DUF4168"/>
    <property type="match status" value="1"/>
</dbReference>
<evidence type="ECO:0000259" key="2">
    <source>
        <dbReference type="Pfam" id="PF13767"/>
    </source>
</evidence>
<name>A0AB39CJ92_9BURK</name>
<evidence type="ECO:0000256" key="1">
    <source>
        <dbReference type="SAM" id="MobiDB-lite"/>
    </source>
</evidence>